<name>A0A537IFH3_9BACT</name>
<evidence type="ECO:0000256" key="3">
    <source>
        <dbReference type="ARBA" id="ARBA00022692"/>
    </source>
</evidence>
<dbReference type="PANTHER" id="PTHR30213">
    <property type="entry name" value="INNER MEMBRANE PROTEIN YHJD"/>
    <property type="match status" value="1"/>
</dbReference>
<feature type="transmembrane region" description="Helical" evidence="7">
    <location>
        <begin position="335"/>
        <end position="355"/>
    </location>
</feature>
<dbReference type="InterPro" id="IPR017039">
    <property type="entry name" value="Virul_fac_BrkB"/>
</dbReference>
<evidence type="ECO:0000256" key="4">
    <source>
        <dbReference type="ARBA" id="ARBA00022989"/>
    </source>
</evidence>
<feature type="transmembrane region" description="Helical" evidence="7">
    <location>
        <begin position="129"/>
        <end position="149"/>
    </location>
</feature>
<evidence type="ECO:0000256" key="2">
    <source>
        <dbReference type="ARBA" id="ARBA00022475"/>
    </source>
</evidence>
<gene>
    <name evidence="8" type="ORF">E6H05_14230</name>
</gene>
<keyword evidence="3 7" id="KW-0812">Transmembrane</keyword>
<keyword evidence="2" id="KW-1003">Cell membrane</keyword>
<evidence type="ECO:0000313" key="8">
    <source>
        <dbReference type="EMBL" id="TMI70003.1"/>
    </source>
</evidence>
<comment type="subcellular location">
    <subcellularLocation>
        <location evidence="1">Cell membrane</location>
        <topology evidence="1">Multi-pass membrane protein</topology>
    </subcellularLocation>
</comment>
<feature type="transmembrane region" description="Helical" evidence="7">
    <location>
        <begin position="223"/>
        <end position="249"/>
    </location>
</feature>
<dbReference type="Pfam" id="PF03631">
    <property type="entry name" value="Virul_fac_BrkB"/>
    <property type="match status" value="1"/>
</dbReference>
<sequence length="386" mass="41321">MPTNSRTTEQVRAEIENERERLTEAVDHLREGMGEATAVATKLRSNLPLAGAAALAAGFFVAGGIGARRALAASPSSTAADDSIRIGRPPSGPERLTAREWKNVLKQTFKQFLADDCMGLGQQVAYSSLLAFFPAVAFVLGLLGLLHLYDQVQSLLATVAPRGVINFIQSLQRDNRGSASVAAFVAGLVGATWAASGAMGSIVKAVNRAYDRVETRPFWKVRLISILLVFLTALTAAATVVLIIFGAPLGAAISRKAHLGGAWDVTWAVLRWPVTFAAVLLFFAFVYYLAPNVEHRNWKWITPGSVLASLLWLALSGLFAVYVTFAGSYSKTYGALASGVILLLWLNYTAWAILFGAELNAQLDREAHLRAAGGPNAGQIPPGRRA</sequence>
<dbReference type="PANTHER" id="PTHR30213:SF0">
    <property type="entry name" value="UPF0761 MEMBRANE PROTEIN YIHY"/>
    <property type="match status" value="1"/>
</dbReference>
<dbReference type="GO" id="GO:0005886">
    <property type="term" value="C:plasma membrane"/>
    <property type="evidence" value="ECO:0007669"/>
    <property type="project" value="UniProtKB-SubCell"/>
</dbReference>
<organism evidence="8 9">
    <name type="scientific">Candidatus Segetimicrobium genomatis</name>
    <dbReference type="NCBI Taxonomy" id="2569760"/>
    <lineage>
        <taxon>Bacteria</taxon>
        <taxon>Bacillati</taxon>
        <taxon>Candidatus Sysuimicrobiota</taxon>
        <taxon>Candidatus Sysuimicrobiia</taxon>
        <taxon>Candidatus Sysuimicrobiales</taxon>
        <taxon>Candidatus Segetimicrobiaceae</taxon>
        <taxon>Candidatus Segetimicrobium</taxon>
    </lineage>
</organism>
<keyword evidence="5 7" id="KW-0472">Membrane</keyword>
<protein>
    <submittedName>
        <fullName evidence="8">YihY family inner membrane protein</fullName>
    </submittedName>
</protein>
<feature type="transmembrane region" description="Helical" evidence="7">
    <location>
        <begin position="181"/>
        <end position="203"/>
    </location>
</feature>
<keyword evidence="6" id="KW-0175">Coiled coil</keyword>
<reference evidence="8 9" key="1">
    <citation type="journal article" date="2019" name="Nat. Microbiol.">
        <title>Mediterranean grassland soil C-N compound turnover is dependent on rainfall and depth, and is mediated by genomically divergent microorganisms.</title>
        <authorList>
            <person name="Diamond S."/>
            <person name="Andeer P.F."/>
            <person name="Li Z."/>
            <person name="Crits-Christoph A."/>
            <person name="Burstein D."/>
            <person name="Anantharaman K."/>
            <person name="Lane K.R."/>
            <person name="Thomas B.C."/>
            <person name="Pan C."/>
            <person name="Northen T.R."/>
            <person name="Banfield J.F."/>
        </authorList>
    </citation>
    <scope>NUCLEOTIDE SEQUENCE [LARGE SCALE GENOMIC DNA]</scope>
    <source>
        <strain evidence="8">NP_8</strain>
    </source>
</reference>
<evidence type="ECO:0000313" key="9">
    <source>
        <dbReference type="Proteomes" id="UP000318834"/>
    </source>
</evidence>
<accession>A0A537IFH3</accession>
<feature type="transmembrane region" description="Helical" evidence="7">
    <location>
        <begin position="310"/>
        <end position="329"/>
    </location>
</feature>
<dbReference type="Proteomes" id="UP000318834">
    <property type="component" value="Unassembled WGS sequence"/>
</dbReference>
<comment type="caution">
    <text evidence="8">The sequence shown here is derived from an EMBL/GenBank/DDBJ whole genome shotgun (WGS) entry which is preliminary data.</text>
</comment>
<dbReference type="EMBL" id="VBAP01000168">
    <property type="protein sequence ID" value="TMI70003.1"/>
    <property type="molecule type" value="Genomic_DNA"/>
</dbReference>
<dbReference type="AlphaFoldDB" id="A0A537IFH3"/>
<keyword evidence="4 7" id="KW-1133">Transmembrane helix</keyword>
<evidence type="ECO:0000256" key="6">
    <source>
        <dbReference type="SAM" id="Coils"/>
    </source>
</evidence>
<feature type="coiled-coil region" evidence="6">
    <location>
        <begin position="5"/>
        <end position="32"/>
    </location>
</feature>
<evidence type="ECO:0000256" key="1">
    <source>
        <dbReference type="ARBA" id="ARBA00004651"/>
    </source>
</evidence>
<feature type="transmembrane region" description="Helical" evidence="7">
    <location>
        <begin position="269"/>
        <end position="290"/>
    </location>
</feature>
<evidence type="ECO:0000256" key="7">
    <source>
        <dbReference type="SAM" id="Phobius"/>
    </source>
</evidence>
<dbReference type="NCBIfam" id="TIGR00765">
    <property type="entry name" value="yihY_not_rbn"/>
    <property type="match status" value="1"/>
</dbReference>
<proteinExistence type="predicted"/>
<evidence type="ECO:0000256" key="5">
    <source>
        <dbReference type="ARBA" id="ARBA00023136"/>
    </source>
</evidence>